<protein>
    <submittedName>
        <fullName evidence="7">LysR family transcriptional regulator</fullName>
    </submittedName>
</protein>
<dbReference type="InterPro" id="IPR058163">
    <property type="entry name" value="LysR-type_TF_proteobact-type"/>
</dbReference>
<dbReference type="InterPro" id="IPR000847">
    <property type="entry name" value="LysR_HTH_N"/>
</dbReference>
<name>A0ABY0E0F5_9BRAD</name>
<comment type="caution">
    <text evidence="7">The sequence shown here is derived from an EMBL/GenBank/DDBJ whole genome shotgun (WGS) entry which is preliminary data.</text>
</comment>
<keyword evidence="8" id="KW-1185">Reference proteome</keyword>
<dbReference type="Gene3D" id="3.40.190.10">
    <property type="entry name" value="Periplasmic binding protein-like II"/>
    <property type="match status" value="2"/>
</dbReference>
<evidence type="ECO:0000313" key="7">
    <source>
        <dbReference type="EMBL" id="RXH07573.1"/>
    </source>
</evidence>
<evidence type="ECO:0000256" key="4">
    <source>
        <dbReference type="ARBA" id="ARBA00023125"/>
    </source>
</evidence>
<dbReference type="Proteomes" id="UP000290401">
    <property type="component" value="Unassembled WGS sequence"/>
</dbReference>
<dbReference type="InterPro" id="IPR036388">
    <property type="entry name" value="WH-like_DNA-bd_sf"/>
</dbReference>
<evidence type="ECO:0000259" key="6">
    <source>
        <dbReference type="PROSITE" id="PS50931"/>
    </source>
</evidence>
<proteinExistence type="inferred from homology"/>
<feature type="domain" description="HTH lysR-type" evidence="6">
    <location>
        <begin position="1"/>
        <end position="58"/>
    </location>
</feature>
<sequence>MEWSDLRIFLAIAREGTLGAAARKIGQTQPTMGRRLRALEQALGQTLFQRTADGFVLTDEGAAVLAHAERIEEEALALQRQATGAETQLDGMLRLSSSDWFGTLMLSPVIAAFGKRHPRVIVELLTDARLYSLPRREADLVFRIKPFDEPEVISRKLLHIPYALYGKKGSKAPRAGDGGGVRVVTMNAEFAEMPDAVWLKRNLPNAEIAARSNNRQAQAELCAGGGGLAVLPRPLGDRDRRLVALDIGVSPPGRDTYVGYHRDLRRLARLRALLDLVIEQLAGEAS</sequence>
<evidence type="ECO:0000256" key="2">
    <source>
        <dbReference type="ARBA" id="ARBA00009437"/>
    </source>
</evidence>
<dbReference type="CDD" id="cd05466">
    <property type="entry name" value="PBP2_LTTR_substrate"/>
    <property type="match status" value="1"/>
</dbReference>
<dbReference type="PANTHER" id="PTHR30537:SF3">
    <property type="entry name" value="TRANSCRIPTIONAL REGULATORY PROTEIN"/>
    <property type="match status" value="1"/>
</dbReference>
<dbReference type="RefSeq" id="WP_128958720.1">
    <property type="nucleotide sequence ID" value="NZ_RDQY01000009.1"/>
</dbReference>
<keyword evidence="5" id="KW-0804">Transcription</keyword>
<reference evidence="7 8" key="1">
    <citation type="submission" date="2018-10" db="EMBL/GenBank/DDBJ databases">
        <title>Bradyrhizobium sp. nov., effective nodules isolated from peanut in China.</title>
        <authorList>
            <person name="Li Y."/>
        </authorList>
    </citation>
    <scope>NUCLEOTIDE SEQUENCE [LARGE SCALE GENOMIC DNA]</scope>
    <source>
        <strain evidence="7 8">CCBAU 53426</strain>
    </source>
</reference>
<evidence type="ECO:0000256" key="1">
    <source>
        <dbReference type="ARBA" id="ARBA00003502"/>
    </source>
</evidence>
<gene>
    <name evidence="7" type="ORF">EAS56_32465</name>
</gene>
<dbReference type="EMBL" id="RDQZ01000038">
    <property type="protein sequence ID" value="RXH07573.1"/>
    <property type="molecule type" value="Genomic_DNA"/>
</dbReference>
<dbReference type="PANTHER" id="PTHR30537">
    <property type="entry name" value="HTH-TYPE TRANSCRIPTIONAL REGULATOR"/>
    <property type="match status" value="1"/>
</dbReference>
<keyword evidence="3" id="KW-0805">Transcription regulation</keyword>
<evidence type="ECO:0000313" key="8">
    <source>
        <dbReference type="Proteomes" id="UP000290401"/>
    </source>
</evidence>
<dbReference type="InterPro" id="IPR005119">
    <property type="entry name" value="LysR_subst-bd"/>
</dbReference>
<dbReference type="InterPro" id="IPR036390">
    <property type="entry name" value="WH_DNA-bd_sf"/>
</dbReference>
<keyword evidence="4" id="KW-0238">DNA-binding</keyword>
<dbReference type="Gene3D" id="1.10.10.10">
    <property type="entry name" value="Winged helix-like DNA-binding domain superfamily/Winged helix DNA-binding domain"/>
    <property type="match status" value="1"/>
</dbReference>
<dbReference type="SUPFAM" id="SSF46785">
    <property type="entry name" value="Winged helix' DNA-binding domain"/>
    <property type="match status" value="1"/>
</dbReference>
<evidence type="ECO:0000256" key="3">
    <source>
        <dbReference type="ARBA" id="ARBA00023015"/>
    </source>
</evidence>
<dbReference type="Pfam" id="PF03466">
    <property type="entry name" value="LysR_substrate"/>
    <property type="match status" value="1"/>
</dbReference>
<dbReference type="PROSITE" id="PS50931">
    <property type="entry name" value="HTH_LYSR"/>
    <property type="match status" value="1"/>
</dbReference>
<accession>A0ABY0E0F5</accession>
<dbReference type="SUPFAM" id="SSF53850">
    <property type="entry name" value="Periplasmic binding protein-like II"/>
    <property type="match status" value="1"/>
</dbReference>
<evidence type="ECO:0000256" key="5">
    <source>
        <dbReference type="ARBA" id="ARBA00023163"/>
    </source>
</evidence>
<comment type="function">
    <text evidence="1">NodD regulates the expression of the nodABCFE genes which encode other nodulation proteins. NodD is also a negative regulator of its own expression. Binds flavonoids as inducers.</text>
</comment>
<organism evidence="7 8">
    <name type="scientific">Bradyrhizobium guangzhouense</name>
    <dbReference type="NCBI Taxonomy" id="1325095"/>
    <lineage>
        <taxon>Bacteria</taxon>
        <taxon>Pseudomonadati</taxon>
        <taxon>Pseudomonadota</taxon>
        <taxon>Alphaproteobacteria</taxon>
        <taxon>Hyphomicrobiales</taxon>
        <taxon>Nitrobacteraceae</taxon>
        <taxon>Bradyrhizobium</taxon>
    </lineage>
</organism>
<comment type="similarity">
    <text evidence="2">Belongs to the LysR transcriptional regulatory family.</text>
</comment>
<dbReference type="PRINTS" id="PR00039">
    <property type="entry name" value="HTHLYSR"/>
</dbReference>
<dbReference type="Pfam" id="PF00126">
    <property type="entry name" value="HTH_1"/>
    <property type="match status" value="1"/>
</dbReference>